<dbReference type="RefSeq" id="WP_222503280.1">
    <property type="nucleotide sequence ID" value="NZ_JAHVJA010000003.1"/>
</dbReference>
<dbReference type="EMBL" id="JAHVJA010000003">
    <property type="protein sequence ID" value="MBY6139652.1"/>
    <property type="molecule type" value="Genomic_DNA"/>
</dbReference>
<evidence type="ECO:0000313" key="6">
    <source>
        <dbReference type="Proteomes" id="UP000766629"/>
    </source>
</evidence>
<dbReference type="HAMAP" id="MF_00434">
    <property type="entry name" value="Pterin_4_alpha"/>
    <property type="match status" value="1"/>
</dbReference>
<comment type="caution">
    <text evidence="5">The sequence shown here is derived from an EMBL/GenBank/DDBJ whole genome shotgun (WGS) entry which is preliminary data.</text>
</comment>
<dbReference type="InterPro" id="IPR001533">
    <property type="entry name" value="Pterin_deHydtase"/>
</dbReference>
<dbReference type="CDD" id="cd00914">
    <property type="entry name" value="PCD_DCoH_subfamily_b"/>
    <property type="match status" value="1"/>
</dbReference>
<dbReference type="GO" id="GO:0008124">
    <property type="term" value="F:4-alpha-hydroxytetrahydrobiopterin dehydratase activity"/>
    <property type="evidence" value="ECO:0007669"/>
    <property type="project" value="UniProtKB-EC"/>
</dbReference>
<dbReference type="PANTHER" id="PTHR12599">
    <property type="entry name" value="PTERIN-4-ALPHA-CARBINOLAMINE DEHYDRATASE"/>
    <property type="match status" value="1"/>
</dbReference>
<reference evidence="5 6" key="1">
    <citation type="submission" date="2021-06" db="EMBL/GenBank/DDBJ databases">
        <title>50 bacteria genomes isolated from Dapeng, Shenzhen, China.</title>
        <authorList>
            <person name="Zheng W."/>
            <person name="Yu S."/>
            <person name="Huang Y."/>
        </authorList>
    </citation>
    <scope>NUCLEOTIDE SEQUENCE [LARGE SCALE GENOMIC DNA]</scope>
    <source>
        <strain evidence="5 6">DP1N14-2</strain>
    </source>
</reference>
<dbReference type="Proteomes" id="UP000766629">
    <property type="component" value="Unassembled WGS sequence"/>
</dbReference>
<keyword evidence="6" id="KW-1185">Reference proteome</keyword>
<dbReference type="EC" id="4.2.1.96" evidence="4"/>
<dbReference type="InterPro" id="IPR036428">
    <property type="entry name" value="PCD_sf"/>
</dbReference>
<gene>
    <name evidence="5" type="ORF">KUV26_09435</name>
</gene>
<evidence type="ECO:0000256" key="4">
    <source>
        <dbReference type="HAMAP-Rule" id="MF_00434"/>
    </source>
</evidence>
<organism evidence="5 6">
    <name type="scientific">Leisingera daeponensis</name>
    <dbReference type="NCBI Taxonomy" id="405746"/>
    <lineage>
        <taxon>Bacteria</taxon>
        <taxon>Pseudomonadati</taxon>
        <taxon>Pseudomonadota</taxon>
        <taxon>Alphaproteobacteria</taxon>
        <taxon>Rhodobacterales</taxon>
        <taxon>Roseobacteraceae</taxon>
        <taxon>Leisingera</taxon>
    </lineage>
</organism>
<accession>A0ABS7NEM2</accession>
<name>A0ABS7NEM2_9RHOB</name>
<comment type="catalytic activity">
    <reaction evidence="1 4">
        <text>(4aS,6R)-4a-hydroxy-L-erythro-5,6,7,8-tetrahydrobiopterin = (6R)-L-erythro-6,7-dihydrobiopterin + H2O</text>
        <dbReference type="Rhea" id="RHEA:11920"/>
        <dbReference type="ChEBI" id="CHEBI:15377"/>
        <dbReference type="ChEBI" id="CHEBI:15642"/>
        <dbReference type="ChEBI" id="CHEBI:43120"/>
        <dbReference type="EC" id="4.2.1.96"/>
    </reaction>
</comment>
<dbReference type="SUPFAM" id="SSF55248">
    <property type="entry name" value="PCD-like"/>
    <property type="match status" value="1"/>
</dbReference>
<proteinExistence type="inferred from homology"/>
<keyword evidence="3 4" id="KW-0456">Lyase</keyword>
<dbReference type="PANTHER" id="PTHR12599:SF0">
    <property type="entry name" value="PTERIN-4-ALPHA-CARBINOLAMINE DEHYDRATASE"/>
    <property type="match status" value="1"/>
</dbReference>
<evidence type="ECO:0000256" key="2">
    <source>
        <dbReference type="ARBA" id="ARBA00006472"/>
    </source>
</evidence>
<comment type="similarity">
    <text evidence="2 4">Belongs to the pterin-4-alpha-carbinolamine dehydratase family.</text>
</comment>
<dbReference type="NCBIfam" id="NF002018">
    <property type="entry name" value="PRK00823.1-3"/>
    <property type="match status" value="1"/>
</dbReference>
<evidence type="ECO:0000256" key="1">
    <source>
        <dbReference type="ARBA" id="ARBA00001554"/>
    </source>
</evidence>
<dbReference type="Gene3D" id="3.30.1360.20">
    <property type="entry name" value="Transcriptional coactivator/pterin dehydratase"/>
    <property type="match status" value="1"/>
</dbReference>
<protein>
    <recommendedName>
        <fullName evidence="4">Putative pterin-4-alpha-carbinolamine dehydratase</fullName>
        <shortName evidence="4">PHS</shortName>
        <ecNumber evidence="4">4.2.1.96</ecNumber>
    </recommendedName>
    <alternativeName>
        <fullName evidence="4">4-alpha-hydroxy-tetrahydropterin dehydratase</fullName>
    </alternativeName>
    <alternativeName>
        <fullName evidence="4">Pterin carbinolamine dehydratase</fullName>
        <shortName evidence="4">PCD</shortName>
    </alternativeName>
</protein>
<evidence type="ECO:0000313" key="5">
    <source>
        <dbReference type="EMBL" id="MBY6139652.1"/>
    </source>
</evidence>
<sequence>MTEKLSDATRGPLLEPLFATGWEMVEGRDAITKTFKFKNFADAFGWMTRAAIWAEKWNHHPEWSNVYNRVTVVLTTHDVDGISAQDAKLARKMDGLFGEPQE</sequence>
<dbReference type="Pfam" id="PF01329">
    <property type="entry name" value="Pterin_4a"/>
    <property type="match status" value="1"/>
</dbReference>
<evidence type="ECO:0000256" key="3">
    <source>
        <dbReference type="ARBA" id="ARBA00023239"/>
    </source>
</evidence>